<dbReference type="Gene3D" id="3.40.1260.10">
    <property type="entry name" value="DsrEFH-like"/>
    <property type="match status" value="1"/>
</dbReference>
<reference evidence="1" key="1">
    <citation type="submission" date="2022-06" db="EMBL/GenBank/DDBJ databases">
        <title>Alkalimarinus sp. nov., isolated from gut of a Alitta virens.</title>
        <authorList>
            <person name="Yang A.I."/>
            <person name="Shin N.-R."/>
        </authorList>
    </citation>
    <scope>NUCLEOTIDE SEQUENCE</scope>
    <source>
        <strain evidence="1">A2M4</strain>
    </source>
</reference>
<dbReference type="PANTHER" id="PTHR37526:SF1">
    <property type="entry name" value="PROTEIN TUSB"/>
    <property type="match status" value="1"/>
</dbReference>
<dbReference type="Pfam" id="PF04077">
    <property type="entry name" value="DsrH"/>
    <property type="match status" value="1"/>
</dbReference>
<name>A0ABY6N727_9ALTE</name>
<dbReference type="SUPFAM" id="SSF75169">
    <property type="entry name" value="DsrEFH-like"/>
    <property type="match status" value="1"/>
</dbReference>
<dbReference type="InterPro" id="IPR007215">
    <property type="entry name" value="Sulphur_relay_TusB/DsrH"/>
</dbReference>
<organism evidence="1 2">
    <name type="scientific">Alkalimarinus alittae</name>
    <dbReference type="NCBI Taxonomy" id="2961619"/>
    <lineage>
        <taxon>Bacteria</taxon>
        <taxon>Pseudomonadati</taxon>
        <taxon>Pseudomonadota</taxon>
        <taxon>Gammaproteobacteria</taxon>
        <taxon>Alteromonadales</taxon>
        <taxon>Alteromonadaceae</taxon>
        <taxon>Alkalimarinus</taxon>
    </lineage>
</organism>
<dbReference type="Proteomes" id="UP001163739">
    <property type="component" value="Chromosome"/>
</dbReference>
<dbReference type="RefSeq" id="WP_265049371.1">
    <property type="nucleotide sequence ID" value="NZ_CP100390.1"/>
</dbReference>
<evidence type="ECO:0000313" key="1">
    <source>
        <dbReference type="EMBL" id="UZE97896.1"/>
    </source>
</evidence>
<accession>A0ABY6N727</accession>
<evidence type="ECO:0000313" key="2">
    <source>
        <dbReference type="Proteomes" id="UP001163739"/>
    </source>
</evidence>
<dbReference type="PANTHER" id="PTHR37526">
    <property type="entry name" value="PROTEIN TUSB"/>
    <property type="match status" value="1"/>
</dbReference>
<dbReference type="InterPro" id="IPR027396">
    <property type="entry name" value="DsrEFH-like"/>
</dbReference>
<keyword evidence="2" id="KW-1185">Reference proteome</keyword>
<dbReference type="EMBL" id="CP100390">
    <property type="protein sequence ID" value="UZE97896.1"/>
    <property type="molecule type" value="Genomic_DNA"/>
</dbReference>
<dbReference type="NCBIfam" id="TIGR03011">
    <property type="entry name" value="sulf_tusB_dsrH"/>
    <property type="match status" value="1"/>
</dbReference>
<gene>
    <name evidence="1" type="primary">tusB</name>
    <name evidence="1" type="ORF">NKI27_09220</name>
</gene>
<protein>
    <submittedName>
        <fullName evidence="1">Sulfurtransferase complex subunit TusB</fullName>
    </submittedName>
</protein>
<sequence length="100" mass="11354">MTTLHILNKSPQHPFPASQCSQFYSKADAILLIEDAVYYTLPDAFVSFLKHYQTEPFIYALKEDIDARGISALAHPDIKVVTFDGFVELTAIHDKSTSWY</sequence>
<proteinExistence type="predicted"/>